<reference evidence="5" key="1">
    <citation type="journal article" date="2019" name="Int. J. Syst. Evol. Microbiol.">
        <title>The Global Catalogue of Microorganisms (GCM) 10K type strain sequencing project: providing services to taxonomists for standard genome sequencing and annotation.</title>
        <authorList>
            <consortium name="The Broad Institute Genomics Platform"/>
            <consortium name="The Broad Institute Genome Sequencing Center for Infectious Disease"/>
            <person name="Wu L."/>
            <person name="Ma J."/>
        </authorList>
    </citation>
    <scope>NUCLEOTIDE SEQUENCE [LARGE SCALE GENOMIC DNA]</scope>
    <source>
        <strain evidence="5">CGMCC 1.15053</strain>
    </source>
</reference>
<proteinExistence type="predicted"/>
<dbReference type="PROSITE" id="PS51186">
    <property type="entry name" value="GNAT"/>
    <property type="match status" value="1"/>
</dbReference>
<sequence length="160" mass="17370">MSGPGGYALRAALPEDALVLARFRAGMFLDLHASLEDGWEACWTAYFQQALADGRYWAMLATVGGRPVACAGLMLLPMVPLPSDPSGRRAHVQGVYTLPEHRGRGLAEALTRAVLREAQRRGLRAANLNASPMGRGLYERLGFVEAQSPELRLKLEGVLL</sequence>
<evidence type="ECO:0000313" key="4">
    <source>
        <dbReference type="EMBL" id="MFC5846936.1"/>
    </source>
</evidence>
<accession>A0ABW1DHL8</accession>
<keyword evidence="2 4" id="KW-0012">Acyltransferase</keyword>
<dbReference type="Gene3D" id="3.40.630.30">
    <property type="match status" value="1"/>
</dbReference>
<dbReference type="PANTHER" id="PTHR43877">
    <property type="entry name" value="AMINOALKYLPHOSPHONATE N-ACETYLTRANSFERASE-RELATED-RELATED"/>
    <property type="match status" value="1"/>
</dbReference>
<dbReference type="CDD" id="cd04301">
    <property type="entry name" value="NAT_SF"/>
    <property type="match status" value="1"/>
</dbReference>
<dbReference type="EMBL" id="JBHSOH010000003">
    <property type="protein sequence ID" value="MFC5846936.1"/>
    <property type="molecule type" value="Genomic_DNA"/>
</dbReference>
<evidence type="ECO:0000313" key="5">
    <source>
        <dbReference type="Proteomes" id="UP001595979"/>
    </source>
</evidence>
<dbReference type="InterPro" id="IPR016181">
    <property type="entry name" value="Acyl_CoA_acyltransferase"/>
</dbReference>
<dbReference type="EC" id="2.3.-.-" evidence="4"/>
<gene>
    <name evidence="4" type="ORF">ACFPQ6_01320</name>
</gene>
<evidence type="ECO:0000256" key="2">
    <source>
        <dbReference type="ARBA" id="ARBA00023315"/>
    </source>
</evidence>
<dbReference type="GO" id="GO:0016746">
    <property type="term" value="F:acyltransferase activity"/>
    <property type="evidence" value="ECO:0007669"/>
    <property type="project" value="UniProtKB-KW"/>
</dbReference>
<evidence type="ECO:0000259" key="3">
    <source>
        <dbReference type="PROSITE" id="PS51186"/>
    </source>
</evidence>
<organism evidence="4 5">
    <name type="scientific">Deinococcus petrolearius</name>
    <dbReference type="NCBI Taxonomy" id="1751295"/>
    <lineage>
        <taxon>Bacteria</taxon>
        <taxon>Thermotogati</taxon>
        <taxon>Deinococcota</taxon>
        <taxon>Deinococci</taxon>
        <taxon>Deinococcales</taxon>
        <taxon>Deinococcaceae</taxon>
        <taxon>Deinococcus</taxon>
    </lineage>
</organism>
<dbReference type="InterPro" id="IPR000182">
    <property type="entry name" value="GNAT_dom"/>
</dbReference>
<comment type="caution">
    <text evidence="4">The sequence shown here is derived from an EMBL/GenBank/DDBJ whole genome shotgun (WGS) entry which is preliminary data.</text>
</comment>
<evidence type="ECO:0000256" key="1">
    <source>
        <dbReference type="ARBA" id="ARBA00022679"/>
    </source>
</evidence>
<dbReference type="RefSeq" id="WP_380045596.1">
    <property type="nucleotide sequence ID" value="NZ_JBHSOH010000003.1"/>
</dbReference>
<protein>
    <submittedName>
        <fullName evidence="4">GNAT family N-acetyltransferase</fullName>
        <ecNumber evidence="4">2.3.-.-</ecNumber>
    </submittedName>
</protein>
<dbReference type="InterPro" id="IPR050832">
    <property type="entry name" value="Bact_Acetyltransf"/>
</dbReference>
<keyword evidence="1 4" id="KW-0808">Transferase</keyword>
<dbReference type="Proteomes" id="UP001595979">
    <property type="component" value="Unassembled WGS sequence"/>
</dbReference>
<name>A0ABW1DHL8_9DEIO</name>
<feature type="domain" description="N-acetyltransferase" evidence="3">
    <location>
        <begin position="7"/>
        <end position="160"/>
    </location>
</feature>
<dbReference type="SUPFAM" id="SSF55729">
    <property type="entry name" value="Acyl-CoA N-acyltransferases (Nat)"/>
    <property type="match status" value="1"/>
</dbReference>
<keyword evidence="5" id="KW-1185">Reference proteome</keyword>
<dbReference type="Pfam" id="PF00583">
    <property type="entry name" value="Acetyltransf_1"/>
    <property type="match status" value="1"/>
</dbReference>